<dbReference type="InterPro" id="IPR008523">
    <property type="entry name" value="DUF805"/>
</dbReference>
<name>A0ABS6SWM4_9RHOB</name>
<protein>
    <submittedName>
        <fullName evidence="2">DUF805 domain-containing protein</fullName>
    </submittedName>
</protein>
<gene>
    <name evidence="2" type="ORF">KJP28_00380</name>
</gene>
<keyword evidence="1" id="KW-0812">Transmembrane</keyword>
<proteinExistence type="predicted"/>
<dbReference type="PANTHER" id="PTHR34980">
    <property type="entry name" value="INNER MEMBRANE PROTEIN-RELATED-RELATED"/>
    <property type="match status" value="1"/>
</dbReference>
<reference evidence="2 3" key="1">
    <citation type="submission" date="2021-05" db="EMBL/GenBank/DDBJ databases">
        <title>Culturable bacteria isolated from Daya Bay.</title>
        <authorList>
            <person name="Zheng W."/>
            <person name="Yu S."/>
            <person name="Huang Y."/>
        </authorList>
    </citation>
    <scope>NUCLEOTIDE SEQUENCE [LARGE SCALE GENOMIC DNA]</scope>
    <source>
        <strain evidence="2 3">DP4N28-5</strain>
    </source>
</reference>
<evidence type="ECO:0000313" key="3">
    <source>
        <dbReference type="Proteomes" id="UP000756530"/>
    </source>
</evidence>
<dbReference type="PANTHER" id="PTHR34980:SF2">
    <property type="entry name" value="INNER MEMBRANE PROTEIN YHAH-RELATED"/>
    <property type="match status" value="1"/>
</dbReference>
<feature type="transmembrane region" description="Helical" evidence="1">
    <location>
        <begin position="27"/>
        <end position="44"/>
    </location>
</feature>
<dbReference type="EMBL" id="JAHUZE010000001">
    <property type="protein sequence ID" value="MBV7377361.1"/>
    <property type="molecule type" value="Genomic_DNA"/>
</dbReference>
<dbReference type="Pfam" id="PF05656">
    <property type="entry name" value="DUF805"/>
    <property type="match status" value="1"/>
</dbReference>
<dbReference type="Proteomes" id="UP000756530">
    <property type="component" value="Unassembled WGS sequence"/>
</dbReference>
<organism evidence="2 3">
    <name type="scientific">Maritimibacter dapengensis</name>
    <dbReference type="NCBI Taxonomy" id="2836868"/>
    <lineage>
        <taxon>Bacteria</taxon>
        <taxon>Pseudomonadati</taxon>
        <taxon>Pseudomonadota</taxon>
        <taxon>Alphaproteobacteria</taxon>
        <taxon>Rhodobacterales</taxon>
        <taxon>Roseobacteraceae</taxon>
        <taxon>Maritimibacter</taxon>
    </lineage>
</organism>
<feature type="transmembrane region" description="Helical" evidence="1">
    <location>
        <begin position="56"/>
        <end position="75"/>
    </location>
</feature>
<keyword evidence="1" id="KW-0472">Membrane</keyword>
<dbReference type="RefSeq" id="WP_218390252.1">
    <property type="nucleotide sequence ID" value="NZ_JAHUZE010000001.1"/>
</dbReference>
<evidence type="ECO:0000256" key="1">
    <source>
        <dbReference type="SAM" id="Phobius"/>
    </source>
</evidence>
<sequence length="129" mass="14398">MDLKPAVETALREKYTDFSGRAMRSEFWWFVLFVFIVSAILSLIDTMLFSGVLEDIGPLNAIFSLIMLIPSIAVTARRLHDIGKSGWWQLLFLIPIIGFLIIIWWAATKGDDGPNEYGPDPLAGEPAAV</sequence>
<comment type="caution">
    <text evidence="2">The sequence shown here is derived from an EMBL/GenBank/DDBJ whole genome shotgun (WGS) entry which is preliminary data.</text>
</comment>
<accession>A0ABS6SWM4</accession>
<evidence type="ECO:0000313" key="2">
    <source>
        <dbReference type="EMBL" id="MBV7377361.1"/>
    </source>
</evidence>
<feature type="transmembrane region" description="Helical" evidence="1">
    <location>
        <begin position="87"/>
        <end position="107"/>
    </location>
</feature>
<keyword evidence="3" id="KW-1185">Reference proteome</keyword>
<keyword evidence="1" id="KW-1133">Transmembrane helix</keyword>